<dbReference type="EMBL" id="CALNXK010000455">
    <property type="protein sequence ID" value="CAH3186001.1"/>
    <property type="molecule type" value="Genomic_DNA"/>
</dbReference>
<evidence type="ECO:0000313" key="4">
    <source>
        <dbReference type="EMBL" id="CAH3186001.1"/>
    </source>
</evidence>
<name>A0ABN8S2N6_9CNID</name>
<organism evidence="4 5">
    <name type="scientific">Porites lobata</name>
    <dbReference type="NCBI Taxonomy" id="104759"/>
    <lineage>
        <taxon>Eukaryota</taxon>
        <taxon>Metazoa</taxon>
        <taxon>Cnidaria</taxon>
        <taxon>Anthozoa</taxon>
        <taxon>Hexacorallia</taxon>
        <taxon>Scleractinia</taxon>
        <taxon>Fungiina</taxon>
        <taxon>Poritidae</taxon>
        <taxon>Porites</taxon>
    </lineage>
</organism>
<dbReference type="InterPro" id="IPR007111">
    <property type="entry name" value="NACHT_NTPase"/>
</dbReference>
<accession>A0ABN8S2N6</accession>
<dbReference type="InterPro" id="IPR015943">
    <property type="entry name" value="WD40/YVTN_repeat-like_dom_sf"/>
</dbReference>
<dbReference type="Proteomes" id="UP001159405">
    <property type="component" value="Unassembled WGS sequence"/>
</dbReference>
<reference evidence="4 5" key="1">
    <citation type="submission" date="2022-05" db="EMBL/GenBank/DDBJ databases">
        <authorList>
            <consortium name="Genoscope - CEA"/>
            <person name="William W."/>
        </authorList>
    </citation>
    <scope>NUCLEOTIDE SEQUENCE [LARGE SCALE GENOMIC DNA]</scope>
</reference>
<feature type="compositionally biased region" description="Low complexity" evidence="2">
    <location>
        <begin position="392"/>
        <end position="402"/>
    </location>
</feature>
<sequence>MAEKSSRSASSTSTTTANVGKLYRLLVDGGTKAVKIQLEKHFTPFPSKLVNFLKTNLGRIQELVESKVLNSDQLKQLRPDDGSDPDPEKFDISLIILILTNFCELHPPRTGWSNMPQQSDKSLSAKLVRLRLFRNKLLHRSNTRFKEKEFLDLWKKLEGILCSLGLPSSDIEKLRVEDCEEKYYFEILKKWADSEEDSNRRFKAIYENQKQMEACKLQQEDHRTLEDTHQVAQDTNQRVHRVEQNQMEADKLRQVDHRTLADTHQVAQDTNQRVLLVEQNQMEAGKLRQVDHKTLEDTRQVAQDTNQRVLLEEQNQMEASKLQQADHKTLEDTHQVTQDTNQRVHRVEHNQMEADKLRQNQMEAGKLQQADHKTLEDTHQVAEGLQRSVEQVLRTQQETQQQIRDRAADAKEKRDKGNEDEALRKLAKVNTERVIQYHSGKYQEGTRLCIFEIITLWLDDRASENRVMVISGDAGMGKSVISAVVCQRMRHAGRLSGSHFCQHNKARPRNPKIMLQSLAYQLSELLPLYKRELVKALSRNLGEDINKLEVGELFELLFEEPLINIDDPGRSLLMMIDGLDESEYKGRNELLDVIANHFSTLPGWVRFCVTTRPEINIVDCLKKFNPVLLEQDDEENVKDIRLFLERQLCSVIPSGSEELVVDALVRKAAGNFLYAYLMVDFIKKNVSLLTPEELGRTLPSGLSSVYQSYFERLEKELTISEEVFLTFLSALAAAKEPLPLDFVSKMLLSDIKSPAGHRKVRKAIECISTLLPVQDGCIHFFHKSVKDWLTDGAPDMYGVQHKFYVNEDQGHRALSQLCVDELDDVKRKIVHGTHFSDAAKYALQCGVGHMLELEESARASSRFEEIINNYVTDLDIVHAKLCVHNTVNFEDIVHVKKREAFKSLSDESQRALSTLFFLLRKYHGRLSTHPSTIFQVIVNEGGDVLAGEATKVLQSREIPYMEYLHKEALKEWNKTQAEFRCNSKVACFDVSPTQEFMVCECTNGMIYLWSLKTGEQRWVRPVEVKKCYLNSYFPLRVVPNSNVYSCYRSVVFHPTEPIVLPGILSRAYSFKGILQPLFPKSNCRFSVCSVHGDESKIITDCPGDAKCLVMWNLKNGEEITRTIRNEDVLSFAWSPDGTVLAISHFSGLVCLVDALNCVDTTLAEVTTSQPCGMIKFSPDFQFLFCLSWRENTSYEFGTSTFPLNVIKLPCGTFSLRVLHNDCGQDPWNYQSPSDGGFLMGDPMFYRISMYLFVSELFAFAFVSNKQSVLTVLAGDSKITMLKHEDYSRATWNSHFFSLPCRIAFALDGKTIYGTTAGYKGLQVVSLDVSSGDRKAEKVILTRDVLLVPVSEGVLLKQREPGADVQLWNFELSQQIRSWPNLSEVRDIVPFSDHCVACVGRDFEVTILDTSNGNIVKTIPFCHEGFQSTSRWFHEKSIVCNSKYQLLSTTRSSVQLSDGENGLWKRNLKWLDFLLPGMFSPTEEFVLVSSTNSQVLVLEASSGKHLRTLCTVDSVLGCAFVSKTECVIVCKNTSGSYCLQLFNVSTANVVTVLDIDFVPSRSLASCPQKGLIAIGLEYMCAVIEVKLPRDKVNREAKGE</sequence>
<dbReference type="Gene3D" id="2.130.10.10">
    <property type="entry name" value="YVTN repeat-like/Quinoprotein amine dehydrogenase"/>
    <property type="match status" value="2"/>
</dbReference>
<dbReference type="SUPFAM" id="SSF82171">
    <property type="entry name" value="DPP6 N-terminal domain-like"/>
    <property type="match status" value="1"/>
</dbReference>
<comment type="caution">
    <text evidence="4">The sequence shown here is derived from an EMBL/GenBank/DDBJ whole genome shotgun (WGS) entry which is preliminary data.</text>
</comment>
<keyword evidence="5" id="KW-1185">Reference proteome</keyword>
<feature type="region of interest" description="Disordered" evidence="2">
    <location>
        <begin position="392"/>
        <end position="420"/>
    </location>
</feature>
<evidence type="ECO:0000313" key="5">
    <source>
        <dbReference type="Proteomes" id="UP001159405"/>
    </source>
</evidence>
<proteinExistence type="predicted"/>
<dbReference type="Gene3D" id="3.40.50.300">
    <property type="entry name" value="P-loop containing nucleotide triphosphate hydrolases"/>
    <property type="match status" value="1"/>
</dbReference>
<dbReference type="PANTHER" id="PTHR10039:SF17">
    <property type="entry name" value="FUNGAL STAND N-TERMINAL GOODBYE DOMAIN-CONTAINING PROTEIN-RELATED"/>
    <property type="match status" value="1"/>
</dbReference>
<dbReference type="SMART" id="SM00320">
    <property type="entry name" value="WD40"/>
    <property type="match status" value="3"/>
</dbReference>
<keyword evidence="1" id="KW-0677">Repeat</keyword>
<dbReference type="Pfam" id="PF24883">
    <property type="entry name" value="NPHP3_N"/>
    <property type="match status" value="1"/>
</dbReference>
<feature type="compositionally biased region" description="Basic and acidic residues" evidence="2">
    <location>
        <begin position="403"/>
        <end position="420"/>
    </location>
</feature>
<gene>
    <name evidence="4" type="ORF">PLOB_00033833</name>
</gene>
<dbReference type="Pfam" id="PF18738">
    <property type="entry name" value="HEPN_DZIP3"/>
    <property type="match status" value="1"/>
</dbReference>
<dbReference type="InterPro" id="IPR001680">
    <property type="entry name" value="WD40_rpt"/>
</dbReference>
<dbReference type="InterPro" id="IPR041249">
    <property type="entry name" value="HEPN_DZIP3"/>
</dbReference>
<feature type="domain" description="NACHT" evidence="3">
    <location>
        <begin position="466"/>
        <end position="613"/>
    </location>
</feature>
<evidence type="ECO:0000259" key="3">
    <source>
        <dbReference type="PROSITE" id="PS50837"/>
    </source>
</evidence>
<dbReference type="PROSITE" id="PS50837">
    <property type="entry name" value="NACHT"/>
    <property type="match status" value="1"/>
</dbReference>
<dbReference type="SUPFAM" id="SSF52540">
    <property type="entry name" value="P-loop containing nucleoside triphosphate hydrolases"/>
    <property type="match status" value="1"/>
</dbReference>
<dbReference type="PANTHER" id="PTHR10039">
    <property type="entry name" value="AMELOGENIN"/>
    <property type="match status" value="1"/>
</dbReference>
<evidence type="ECO:0000256" key="1">
    <source>
        <dbReference type="ARBA" id="ARBA00022737"/>
    </source>
</evidence>
<dbReference type="InterPro" id="IPR056884">
    <property type="entry name" value="NPHP3-like_N"/>
</dbReference>
<protein>
    <recommendedName>
        <fullName evidence="3">NACHT domain-containing protein</fullName>
    </recommendedName>
</protein>
<dbReference type="InterPro" id="IPR027417">
    <property type="entry name" value="P-loop_NTPase"/>
</dbReference>
<evidence type="ECO:0000256" key="2">
    <source>
        <dbReference type="SAM" id="MobiDB-lite"/>
    </source>
</evidence>